<evidence type="ECO:0000313" key="2">
    <source>
        <dbReference type="Proteomes" id="UP000028875"/>
    </source>
</evidence>
<evidence type="ECO:0000313" key="1">
    <source>
        <dbReference type="EMBL" id="CDQ38638.1"/>
    </source>
</evidence>
<dbReference type="SUPFAM" id="SSF51905">
    <property type="entry name" value="FAD/NAD(P)-binding domain"/>
    <property type="match status" value="1"/>
</dbReference>
<keyword evidence="2" id="KW-1185">Reference proteome</keyword>
<accession>A0A024Q7X0</accession>
<reference evidence="2" key="2">
    <citation type="submission" date="2014-05" db="EMBL/GenBank/DDBJ databases">
        <title>Draft genome sequence of Virgibacillus massiliensis Vm-5.</title>
        <authorList>
            <person name="Khelaifia S."/>
            <person name="Croce O."/>
            <person name="Lagier J.C."/>
            <person name="Raoult D."/>
        </authorList>
    </citation>
    <scope>NUCLEOTIDE SEQUENCE [LARGE SCALE GENOMIC DNA]</scope>
    <source>
        <strain evidence="2">Vm-5</strain>
    </source>
</reference>
<dbReference type="AlphaFoldDB" id="A0A024Q7X0"/>
<dbReference type="InterPro" id="IPR036188">
    <property type="entry name" value="FAD/NAD-bd_sf"/>
</dbReference>
<protein>
    <submittedName>
        <fullName evidence="1">Uncharacterized protein</fullName>
    </submittedName>
</protein>
<name>A0A024Q7X0_9BACI</name>
<dbReference type="STRING" id="1462526.BN990_00910"/>
<reference evidence="1 2" key="1">
    <citation type="submission" date="2014-03" db="EMBL/GenBank/DDBJ databases">
        <authorList>
            <person name="Urmite Genomes U."/>
        </authorList>
    </citation>
    <scope>NUCLEOTIDE SEQUENCE [LARGE SCALE GENOMIC DNA]</scope>
    <source>
        <strain evidence="1 2">Vm-5</strain>
    </source>
</reference>
<dbReference type="Proteomes" id="UP000028875">
    <property type="component" value="Unassembled WGS sequence"/>
</dbReference>
<dbReference type="EMBL" id="CCDP010000001">
    <property type="protein sequence ID" value="CDQ38638.1"/>
    <property type="molecule type" value="Genomic_DNA"/>
</dbReference>
<organism evidence="1 2">
    <name type="scientific">Virgibacillus massiliensis</name>
    <dbReference type="NCBI Taxonomy" id="1462526"/>
    <lineage>
        <taxon>Bacteria</taxon>
        <taxon>Bacillati</taxon>
        <taxon>Bacillota</taxon>
        <taxon>Bacilli</taxon>
        <taxon>Bacillales</taxon>
        <taxon>Bacillaceae</taxon>
        <taxon>Virgibacillus</taxon>
    </lineage>
</organism>
<gene>
    <name evidence="1" type="ORF">BN990_00910</name>
</gene>
<sequence>MYKWIIIGGGVQGCSVATRLLEKVNKEDFLIIDSYPDPM</sequence>
<comment type="caution">
    <text evidence="1">The sequence shown here is derived from an EMBL/GenBank/DDBJ whole genome shotgun (WGS) entry which is preliminary data.</text>
</comment>
<proteinExistence type="predicted"/>